<accession>A0A2B7XTB5</accession>
<name>A0A2B7XTB5_POLH7</name>
<proteinExistence type="predicted"/>
<gene>
    <name evidence="2" type="ORF">AJ80_06805</name>
</gene>
<comment type="caution">
    <text evidence="2">The sequence shown here is derived from an EMBL/GenBank/DDBJ whole genome shotgun (WGS) entry which is preliminary data.</text>
</comment>
<reference evidence="2 3" key="1">
    <citation type="submission" date="2017-10" db="EMBL/GenBank/DDBJ databases">
        <title>Comparative genomics in systemic dimorphic fungi from Ajellomycetaceae.</title>
        <authorList>
            <person name="Munoz J.F."/>
            <person name="Mcewen J.G."/>
            <person name="Clay O.K."/>
            <person name="Cuomo C.A."/>
        </authorList>
    </citation>
    <scope>NUCLEOTIDE SEQUENCE [LARGE SCALE GENOMIC DNA]</scope>
    <source>
        <strain evidence="2 3">UAMH7299</strain>
    </source>
</reference>
<dbReference type="Proteomes" id="UP000224634">
    <property type="component" value="Unassembled WGS sequence"/>
</dbReference>
<feature type="region of interest" description="Disordered" evidence="1">
    <location>
        <begin position="1"/>
        <end position="50"/>
    </location>
</feature>
<dbReference type="AlphaFoldDB" id="A0A2B7XTB5"/>
<dbReference type="EMBL" id="PDNA01000121">
    <property type="protein sequence ID" value="PGH12185.1"/>
    <property type="molecule type" value="Genomic_DNA"/>
</dbReference>
<evidence type="ECO:0000313" key="3">
    <source>
        <dbReference type="Proteomes" id="UP000224634"/>
    </source>
</evidence>
<organism evidence="2 3">
    <name type="scientific">Polytolypa hystricis (strain UAMH7299)</name>
    <dbReference type="NCBI Taxonomy" id="1447883"/>
    <lineage>
        <taxon>Eukaryota</taxon>
        <taxon>Fungi</taxon>
        <taxon>Dikarya</taxon>
        <taxon>Ascomycota</taxon>
        <taxon>Pezizomycotina</taxon>
        <taxon>Eurotiomycetes</taxon>
        <taxon>Eurotiomycetidae</taxon>
        <taxon>Onygenales</taxon>
        <taxon>Onygenales incertae sedis</taxon>
        <taxon>Polytolypa</taxon>
    </lineage>
</organism>
<evidence type="ECO:0000256" key="1">
    <source>
        <dbReference type="SAM" id="MobiDB-lite"/>
    </source>
</evidence>
<keyword evidence="3" id="KW-1185">Reference proteome</keyword>
<feature type="compositionally biased region" description="Polar residues" evidence="1">
    <location>
        <begin position="25"/>
        <end position="39"/>
    </location>
</feature>
<protein>
    <submittedName>
        <fullName evidence="2">Uncharacterized protein</fullName>
    </submittedName>
</protein>
<evidence type="ECO:0000313" key="2">
    <source>
        <dbReference type="EMBL" id="PGH12185.1"/>
    </source>
</evidence>
<sequence length="50" mass="5287">MTQVSVELHDLDAGTSNGVARPQHARNNSSESQAINSEATLPPVDRGKEA</sequence>